<evidence type="ECO:0000256" key="1">
    <source>
        <dbReference type="SAM" id="MobiDB-lite"/>
    </source>
</evidence>
<feature type="region of interest" description="Disordered" evidence="1">
    <location>
        <begin position="130"/>
        <end position="220"/>
    </location>
</feature>
<proteinExistence type="predicted"/>
<accession>A0A9N9BQK5</accession>
<feature type="compositionally biased region" description="Basic and acidic residues" evidence="1">
    <location>
        <begin position="192"/>
        <end position="205"/>
    </location>
</feature>
<feature type="compositionally biased region" description="Basic and acidic residues" evidence="1">
    <location>
        <begin position="158"/>
        <end position="175"/>
    </location>
</feature>
<sequence>YKELIDLIHSKVINLPWSFLAQENKSRSYLYLVDLVQFHAWVSDCREKGKQKRRAVIDRDTGTDTGAEHDETISTGQVDHGGESRSPEKTYSKERVTSEEHRSDVSDVPLDDEELEEYMRTENEIEMAKNSWEDQESSGDQSEHNNTKNKVYKKRKQVLREKGTFKKRRVEDRLEASQSDGFGDTDGDDVASDARKKVARTEKSSGGESNAPKLKLNFDPSTIDMNLFDHI</sequence>
<organism evidence="2 3">
    <name type="scientific">Acaulospora morrowiae</name>
    <dbReference type="NCBI Taxonomy" id="94023"/>
    <lineage>
        <taxon>Eukaryota</taxon>
        <taxon>Fungi</taxon>
        <taxon>Fungi incertae sedis</taxon>
        <taxon>Mucoromycota</taxon>
        <taxon>Glomeromycotina</taxon>
        <taxon>Glomeromycetes</taxon>
        <taxon>Diversisporales</taxon>
        <taxon>Acaulosporaceae</taxon>
        <taxon>Acaulospora</taxon>
    </lineage>
</organism>
<gene>
    <name evidence="2" type="ORF">AMORRO_LOCUS6639</name>
</gene>
<dbReference type="AlphaFoldDB" id="A0A9N9BQK5"/>
<dbReference type="Proteomes" id="UP000789342">
    <property type="component" value="Unassembled WGS sequence"/>
</dbReference>
<keyword evidence="3" id="KW-1185">Reference proteome</keyword>
<comment type="caution">
    <text evidence="2">The sequence shown here is derived from an EMBL/GenBank/DDBJ whole genome shotgun (WGS) entry which is preliminary data.</text>
</comment>
<reference evidence="2" key="1">
    <citation type="submission" date="2021-06" db="EMBL/GenBank/DDBJ databases">
        <authorList>
            <person name="Kallberg Y."/>
            <person name="Tangrot J."/>
            <person name="Rosling A."/>
        </authorList>
    </citation>
    <scope>NUCLEOTIDE SEQUENCE</scope>
    <source>
        <strain evidence="2">CL551</strain>
    </source>
</reference>
<feature type="non-terminal residue" evidence="2">
    <location>
        <position position="1"/>
    </location>
</feature>
<feature type="compositionally biased region" description="Basic and acidic residues" evidence="1">
    <location>
        <begin position="80"/>
        <end position="105"/>
    </location>
</feature>
<feature type="compositionally biased region" description="Basic and acidic residues" evidence="1">
    <location>
        <begin position="55"/>
        <end position="72"/>
    </location>
</feature>
<dbReference type="EMBL" id="CAJVPV010004510">
    <property type="protein sequence ID" value="CAG8574711.1"/>
    <property type="molecule type" value="Genomic_DNA"/>
</dbReference>
<feature type="region of interest" description="Disordered" evidence="1">
    <location>
        <begin position="52"/>
        <end position="113"/>
    </location>
</feature>
<evidence type="ECO:0000313" key="3">
    <source>
        <dbReference type="Proteomes" id="UP000789342"/>
    </source>
</evidence>
<evidence type="ECO:0000313" key="2">
    <source>
        <dbReference type="EMBL" id="CAG8574711.1"/>
    </source>
</evidence>
<name>A0A9N9BQK5_9GLOM</name>
<protein>
    <submittedName>
        <fullName evidence="2">15157_t:CDS:1</fullName>
    </submittedName>
</protein>